<dbReference type="Pfam" id="PF00005">
    <property type="entry name" value="ABC_tran"/>
    <property type="match status" value="1"/>
</dbReference>
<evidence type="ECO:0000313" key="10">
    <source>
        <dbReference type="EMBL" id="MEE6258045.1"/>
    </source>
</evidence>
<evidence type="ECO:0000256" key="5">
    <source>
        <dbReference type="ARBA" id="ARBA00022989"/>
    </source>
</evidence>
<evidence type="ECO:0000256" key="4">
    <source>
        <dbReference type="ARBA" id="ARBA00022840"/>
    </source>
</evidence>
<feature type="domain" description="ABC transmembrane type-1" evidence="9">
    <location>
        <begin position="47"/>
        <end position="332"/>
    </location>
</feature>
<dbReference type="EMBL" id="JAZGQK010000004">
    <property type="protein sequence ID" value="MEE6258045.1"/>
    <property type="molecule type" value="Genomic_DNA"/>
</dbReference>
<proteinExistence type="predicted"/>
<keyword evidence="3" id="KW-0547">Nucleotide-binding</keyword>
<dbReference type="SUPFAM" id="SSF90123">
    <property type="entry name" value="ABC transporter transmembrane region"/>
    <property type="match status" value="1"/>
</dbReference>
<dbReference type="PROSITE" id="PS50893">
    <property type="entry name" value="ABC_TRANSPORTER_2"/>
    <property type="match status" value="1"/>
</dbReference>
<sequence>MTRTADPDAWQAAPSSARIGAGTAGRYLRDALLLAWRAAPLATTAKLLLALLAGVGPVALAWLTKLVVDRLAAGEAGRHLGELLMLAAALGAVGAIVAAQPHLTGYVDGVSGRALRLLVTGRLYTAVNSFAGLARLENPRFRDRLQLAESAGRLGPAHCVSGGLGVAQGVLTLFGFLGSLLAVAPAMVLVVAVAAAPTTWVEIRLSRQRAALAWRLGHAERREVFYARLLTSLEAAKEIRLFGLGDFFTNRLLRELRHVNRERNTMDRREMLGQATLALLAAAVAAGGLAWAITLAADGRLTVGDVTLFVAAVAGVQTALGGMVAQGAAMHHALLLFDHYRAVVGAPPDLPEPAGAVDPGPLRQAIELRDVWFRYADGQPWILRGVDLIIPAGSTVALVGLNGAGKSTLVKLLCRFYDPVRGDVRWDGTDLRDLDVVELRKRLSVVFQDFMGYDLSAAENIGVGDLERLADRAGITAAARSAGCHDALAALPAGYDTLLSRIFLDDAAEEDPRMGVSLSGGQWQRVAVARAVLRDERDLLILDEPTAGLDAEAEHQVHLRLRALRQGRTSLLISHRLSTVRDADLIVVLDGGRIVEQGSHESLMAAGGRYSGLFHLQARGYQAPDDHSSDRESQVRT</sequence>
<dbReference type="PANTHER" id="PTHR43394:SF1">
    <property type="entry name" value="ATP-BINDING CASSETTE SUB-FAMILY B MEMBER 10, MITOCHONDRIAL"/>
    <property type="match status" value="1"/>
</dbReference>
<evidence type="ECO:0000259" key="8">
    <source>
        <dbReference type="PROSITE" id="PS50893"/>
    </source>
</evidence>
<dbReference type="PANTHER" id="PTHR43394">
    <property type="entry name" value="ATP-DEPENDENT PERMEASE MDL1, MITOCHONDRIAL"/>
    <property type="match status" value="1"/>
</dbReference>
<feature type="transmembrane region" description="Helical" evidence="7">
    <location>
        <begin position="306"/>
        <end position="325"/>
    </location>
</feature>
<feature type="transmembrane region" description="Helical" evidence="7">
    <location>
        <begin position="47"/>
        <end position="68"/>
    </location>
</feature>
<dbReference type="SMART" id="SM00382">
    <property type="entry name" value="AAA"/>
    <property type="match status" value="1"/>
</dbReference>
<evidence type="ECO:0000259" key="9">
    <source>
        <dbReference type="PROSITE" id="PS50929"/>
    </source>
</evidence>
<evidence type="ECO:0000256" key="2">
    <source>
        <dbReference type="ARBA" id="ARBA00022692"/>
    </source>
</evidence>
<dbReference type="Proteomes" id="UP001332243">
    <property type="component" value="Unassembled WGS sequence"/>
</dbReference>
<evidence type="ECO:0000256" key="3">
    <source>
        <dbReference type="ARBA" id="ARBA00022741"/>
    </source>
</evidence>
<keyword evidence="11" id="KW-1185">Reference proteome</keyword>
<keyword evidence="5 7" id="KW-1133">Transmembrane helix</keyword>
<dbReference type="InterPro" id="IPR011527">
    <property type="entry name" value="ABC1_TM_dom"/>
</dbReference>
<dbReference type="PROSITE" id="PS00211">
    <property type="entry name" value="ABC_TRANSPORTER_1"/>
    <property type="match status" value="1"/>
</dbReference>
<protein>
    <submittedName>
        <fullName evidence="10">ABC transporter ATP-binding protein</fullName>
    </submittedName>
</protein>
<dbReference type="InterPro" id="IPR036640">
    <property type="entry name" value="ABC1_TM_sf"/>
</dbReference>
<keyword evidence="2 7" id="KW-0812">Transmembrane</keyword>
<feature type="domain" description="ABC transporter" evidence="8">
    <location>
        <begin position="366"/>
        <end position="616"/>
    </location>
</feature>
<dbReference type="PROSITE" id="PS50929">
    <property type="entry name" value="ABC_TM1F"/>
    <property type="match status" value="1"/>
</dbReference>
<evidence type="ECO:0000256" key="7">
    <source>
        <dbReference type="SAM" id="Phobius"/>
    </source>
</evidence>
<dbReference type="Gene3D" id="1.20.1560.10">
    <property type="entry name" value="ABC transporter type 1, transmembrane domain"/>
    <property type="match status" value="1"/>
</dbReference>
<reference evidence="10 11" key="1">
    <citation type="submission" date="2024-01" db="EMBL/GenBank/DDBJ databases">
        <title>Genome insights into Plantactinospora sonchi sp. nov.</title>
        <authorList>
            <person name="Wang L."/>
        </authorList>
    </citation>
    <scope>NUCLEOTIDE SEQUENCE [LARGE SCALE GENOMIC DNA]</scope>
    <source>
        <strain evidence="10 11">NEAU-QY2</strain>
    </source>
</reference>
<dbReference type="InterPro" id="IPR017871">
    <property type="entry name" value="ABC_transporter-like_CS"/>
</dbReference>
<dbReference type="Pfam" id="PF00664">
    <property type="entry name" value="ABC_membrane"/>
    <property type="match status" value="1"/>
</dbReference>
<dbReference type="InterPro" id="IPR027417">
    <property type="entry name" value="P-loop_NTPase"/>
</dbReference>
<feature type="transmembrane region" description="Helical" evidence="7">
    <location>
        <begin position="80"/>
        <end position="99"/>
    </location>
</feature>
<comment type="caution">
    <text evidence="10">The sequence shown here is derived from an EMBL/GenBank/DDBJ whole genome shotgun (WGS) entry which is preliminary data.</text>
</comment>
<dbReference type="Gene3D" id="3.40.50.300">
    <property type="entry name" value="P-loop containing nucleotide triphosphate hydrolases"/>
    <property type="match status" value="1"/>
</dbReference>
<accession>A0ABU7RNG4</accession>
<evidence type="ECO:0000256" key="1">
    <source>
        <dbReference type="ARBA" id="ARBA00004651"/>
    </source>
</evidence>
<comment type="subcellular location">
    <subcellularLocation>
        <location evidence="1">Cell membrane</location>
        <topology evidence="1">Multi-pass membrane protein</topology>
    </subcellularLocation>
</comment>
<dbReference type="InterPro" id="IPR003593">
    <property type="entry name" value="AAA+_ATPase"/>
</dbReference>
<dbReference type="InterPro" id="IPR039421">
    <property type="entry name" value="Type_1_exporter"/>
</dbReference>
<dbReference type="RefSeq" id="WP_331213174.1">
    <property type="nucleotide sequence ID" value="NZ_JAZGQK010000004.1"/>
</dbReference>
<dbReference type="SUPFAM" id="SSF52540">
    <property type="entry name" value="P-loop containing nucleoside triphosphate hydrolases"/>
    <property type="match status" value="1"/>
</dbReference>
<name>A0ABU7RNG4_9ACTN</name>
<dbReference type="InterPro" id="IPR003439">
    <property type="entry name" value="ABC_transporter-like_ATP-bd"/>
</dbReference>
<evidence type="ECO:0000256" key="6">
    <source>
        <dbReference type="ARBA" id="ARBA00023136"/>
    </source>
</evidence>
<feature type="transmembrane region" description="Helical" evidence="7">
    <location>
        <begin position="271"/>
        <end position="294"/>
    </location>
</feature>
<dbReference type="GO" id="GO:0005524">
    <property type="term" value="F:ATP binding"/>
    <property type="evidence" value="ECO:0007669"/>
    <property type="project" value="UniProtKB-KW"/>
</dbReference>
<feature type="transmembrane region" description="Helical" evidence="7">
    <location>
        <begin position="183"/>
        <end position="201"/>
    </location>
</feature>
<keyword evidence="4 10" id="KW-0067">ATP-binding</keyword>
<evidence type="ECO:0000313" key="11">
    <source>
        <dbReference type="Proteomes" id="UP001332243"/>
    </source>
</evidence>
<gene>
    <name evidence="10" type="ORF">V1633_06005</name>
</gene>
<keyword evidence="6 7" id="KW-0472">Membrane</keyword>
<organism evidence="10 11">
    <name type="scientific">Plantactinospora sonchi</name>
    <dbReference type="NCBI Taxonomy" id="1544735"/>
    <lineage>
        <taxon>Bacteria</taxon>
        <taxon>Bacillati</taxon>
        <taxon>Actinomycetota</taxon>
        <taxon>Actinomycetes</taxon>
        <taxon>Micromonosporales</taxon>
        <taxon>Micromonosporaceae</taxon>
        <taxon>Plantactinospora</taxon>
    </lineage>
</organism>